<feature type="non-terminal residue" evidence="2">
    <location>
        <position position="105"/>
    </location>
</feature>
<reference evidence="2 3" key="1">
    <citation type="submission" date="2019-01" db="EMBL/GenBank/DDBJ databases">
        <title>A draft genome assembly of the solar-powered sea slug Elysia chlorotica.</title>
        <authorList>
            <person name="Cai H."/>
            <person name="Li Q."/>
            <person name="Fang X."/>
            <person name="Li J."/>
            <person name="Curtis N.E."/>
            <person name="Altenburger A."/>
            <person name="Shibata T."/>
            <person name="Feng M."/>
            <person name="Maeda T."/>
            <person name="Schwartz J.A."/>
            <person name="Shigenobu S."/>
            <person name="Lundholm N."/>
            <person name="Nishiyama T."/>
            <person name="Yang H."/>
            <person name="Hasebe M."/>
            <person name="Li S."/>
            <person name="Pierce S.K."/>
            <person name="Wang J."/>
        </authorList>
    </citation>
    <scope>NUCLEOTIDE SEQUENCE [LARGE SCALE GENOMIC DNA]</scope>
    <source>
        <strain evidence="2">EC2010</strain>
        <tissue evidence="2">Whole organism of an adult</tissue>
    </source>
</reference>
<dbReference type="Proteomes" id="UP000271974">
    <property type="component" value="Unassembled WGS sequence"/>
</dbReference>
<keyword evidence="3" id="KW-1185">Reference proteome</keyword>
<dbReference type="PANTHER" id="PTHR46535">
    <property type="entry name" value="NEDD4-BINDING PROTEIN 2"/>
    <property type="match status" value="1"/>
</dbReference>
<dbReference type="Pfam" id="PF08590">
    <property type="entry name" value="DUF1771"/>
    <property type="match status" value="1"/>
</dbReference>
<protein>
    <recommendedName>
        <fullName evidence="1">DUF1771 domain-containing protein</fullName>
    </recommendedName>
</protein>
<dbReference type="InterPro" id="IPR013899">
    <property type="entry name" value="DUF1771"/>
</dbReference>
<evidence type="ECO:0000313" key="3">
    <source>
        <dbReference type="Proteomes" id="UP000271974"/>
    </source>
</evidence>
<name>A0A3S0ZTN1_ELYCH</name>
<dbReference type="OrthoDB" id="3231855at2759"/>
<dbReference type="EMBL" id="RQTK01000166">
    <property type="protein sequence ID" value="RUS85560.1"/>
    <property type="molecule type" value="Genomic_DNA"/>
</dbReference>
<dbReference type="STRING" id="188477.A0A3S0ZTN1"/>
<proteinExistence type="predicted"/>
<gene>
    <name evidence="2" type="ORF">EGW08_006703</name>
</gene>
<accession>A0A3S0ZTN1</accession>
<dbReference type="AlphaFoldDB" id="A0A3S0ZTN1"/>
<comment type="caution">
    <text evidence="2">The sequence shown here is derived from an EMBL/GenBank/DDBJ whole genome shotgun (WGS) entry which is preliminary data.</text>
</comment>
<dbReference type="PANTHER" id="PTHR46535:SF1">
    <property type="entry name" value="NEDD4-BINDING PROTEIN 2"/>
    <property type="match status" value="1"/>
</dbReference>
<feature type="domain" description="DUF1771" evidence="1">
    <location>
        <begin position="11"/>
        <end position="71"/>
    </location>
</feature>
<dbReference type="GO" id="GO:0004519">
    <property type="term" value="F:endonuclease activity"/>
    <property type="evidence" value="ECO:0007669"/>
    <property type="project" value="TreeGrafter"/>
</dbReference>
<dbReference type="InterPro" id="IPR052772">
    <property type="entry name" value="Endo/PolyKinase_Domain-Protein"/>
</dbReference>
<sequence length="105" mass="12137">MYEEDPSAVSYQDLRAEAQFYRGLARECQEQAARHDGQGMHGAALFYRQRAKKYKEEEHDANHRAADFLFDKGSERLDKENTLDLHFYHLDEAIAAVNTAVAMKE</sequence>
<organism evidence="2 3">
    <name type="scientific">Elysia chlorotica</name>
    <name type="common">Eastern emerald elysia</name>
    <name type="synonym">Sea slug</name>
    <dbReference type="NCBI Taxonomy" id="188477"/>
    <lineage>
        <taxon>Eukaryota</taxon>
        <taxon>Metazoa</taxon>
        <taxon>Spiralia</taxon>
        <taxon>Lophotrochozoa</taxon>
        <taxon>Mollusca</taxon>
        <taxon>Gastropoda</taxon>
        <taxon>Heterobranchia</taxon>
        <taxon>Euthyneura</taxon>
        <taxon>Panpulmonata</taxon>
        <taxon>Sacoglossa</taxon>
        <taxon>Placobranchoidea</taxon>
        <taxon>Plakobranchidae</taxon>
        <taxon>Elysia</taxon>
    </lineage>
</organism>
<evidence type="ECO:0000259" key="1">
    <source>
        <dbReference type="Pfam" id="PF08590"/>
    </source>
</evidence>
<evidence type="ECO:0000313" key="2">
    <source>
        <dbReference type="EMBL" id="RUS85560.1"/>
    </source>
</evidence>
<dbReference type="Gene3D" id="3.30.1370.110">
    <property type="match status" value="1"/>
</dbReference>
<dbReference type="InterPro" id="IPR036063">
    <property type="entry name" value="Smr_dom_sf"/>
</dbReference>
<dbReference type="GO" id="GO:0005634">
    <property type="term" value="C:nucleus"/>
    <property type="evidence" value="ECO:0007669"/>
    <property type="project" value="TreeGrafter"/>
</dbReference>